<feature type="domain" description="HAMP" evidence="7">
    <location>
        <begin position="206"/>
        <end position="258"/>
    </location>
</feature>
<dbReference type="Pfam" id="PF00672">
    <property type="entry name" value="HAMP"/>
    <property type="match status" value="1"/>
</dbReference>
<dbReference type="EMBL" id="JAESWC010000001">
    <property type="protein sequence ID" value="MBL4934664.1"/>
    <property type="molecule type" value="Genomic_DNA"/>
</dbReference>
<evidence type="ECO:0000259" key="7">
    <source>
        <dbReference type="PROSITE" id="PS50885"/>
    </source>
</evidence>
<gene>
    <name evidence="8" type="ORF">JK636_02710</name>
</gene>
<evidence type="ECO:0000256" key="5">
    <source>
        <dbReference type="SAM" id="Phobius"/>
    </source>
</evidence>
<dbReference type="InterPro" id="IPR029151">
    <property type="entry name" value="Sensor-like_sf"/>
</dbReference>
<evidence type="ECO:0000313" key="8">
    <source>
        <dbReference type="EMBL" id="MBL4934664.1"/>
    </source>
</evidence>
<dbReference type="PROSITE" id="PS50111">
    <property type="entry name" value="CHEMOTAXIS_TRANSDUC_2"/>
    <property type="match status" value="1"/>
</dbReference>
<keyword evidence="1" id="KW-0145">Chemotaxis</keyword>
<dbReference type="Gene3D" id="1.10.287.950">
    <property type="entry name" value="Methyl-accepting chemotaxis protein"/>
    <property type="match status" value="1"/>
</dbReference>
<dbReference type="SMART" id="SM00304">
    <property type="entry name" value="HAMP"/>
    <property type="match status" value="1"/>
</dbReference>
<name>A0ABS1T5Q5_9CLOT</name>
<keyword evidence="5" id="KW-0812">Transmembrane</keyword>
<protein>
    <submittedName>
        <fullName evidence="8">Methyl-accepting chemotaxis protein</fullName>
    </submittedName>
</protein>
<keyword evidence="9" id="KW-1185">Reference proteome</keyword>
<dbReference type="SUPFAM" id="SSF58104">
    <property type="entry name" value="Methyl-accepting chemotaxis protein (MCP) signaling domain"/>
    <property type="match status" value="1"/>
</dbReference>
<sequence>MSKLGAKILKVIGSISVGSMIILVALNIVIFNRQFSKLQIDAQKSVVDAAKAVDGDKLEKIINSKSMDSSDYKEIQDAMIKFKNDKDIRYVYTLAKENDSKAYFVVDGSLINESKIGDPYNLEKEMKDAFDGQTKYTDKPVTDEDGTFISAYAPIKNSSGKIISIVGVDKDVAAFVNIRSELLMSMAVASVIIIILSVLSSIAFSKRITFNVGKIKEVLKNMSEGNLAIDLKIKSKDEFEDIADSINNFNKKLKGAIEIIKDNSNAVMIDSNCLASVSEEMASSSEVVASSIQDLARSSASQTEEIESISSILKGFGEKLDNATDSIKNVNSKIDLIKSKANASNEDMVALDNTIRETVLAFYNVSEKIKGLGIQLSQVNVITNLINDISDQTNLLALNAAIEAASAGEAGRGFSVVAEEIRKLAEQSKESSLSINNLIQNISKESNLVVETSNNMNNVLNNQTATIENSLDSFKDIITYIEEIFPRISRISDSIVIIDKEKESILRSVGSVEQMSEEVLASTEEISASIQELSASSQEVAASSEGLNGKAEKMIESTNMFKI</sequence>
<evidence type="ECO:0000259" key="6">
    <source>
        <dbReference type="PROSITE" id="PS50111"/>
    </source>
</evidence>
<dbReference type="InterPro" id="IPR004089">
    <property type="entry name" value="MCPsignal_dom"/>
</dbReference>
<feature type="domain" description="Methyl-accepting transducer" evidence="6">
    <location>
        <begin position="277"/>
        <end position="534"/>
    </location>
</feature>
<dbReference type="SUPFAM" id="SSF103190">
    <property type="entry name" value="Sensory domain-like"/>
    <property type="match status" value="1"/>
</dbReference>
<dbReference type="PANTHER" id="PTHR32089:SF114">
    <property type="entry name" value="METHYL-ACCEPTING CHEMOTAXIS PROTEIN MCPB"/>
    <property type="match status" value="1"/>
</dbReference>
<dbReference type="PROSITE" id="PS50885">
    <property type="entry name" value="HAMP"/>
    <property type="match status" value="1"/>
</dbReference>
<evidence type="ECO:0000256" key="3">
    <source>
        <dbReference type="ARBA" id="ARBA00029447"/>
    </source>
</evidence>
<keyword evidence="5" id="KW-0472">Membrane</keyword>
<comment type="similarity">
    <text evidence="3">Belongs to the methyl-accepting chemotaxis (MCP) protein family.</text>
</comment>
<dbReference type="Proteomes" id="UP000632377">
    <property type="component" value="Unassembled WGS sequence"/>
</dbReference>
<reference evidence="8 9" key="1">
    <citation type="submission" date="2021-01" db="EMBL/GenBank/DDBJ databases">
        <title>Genome public.</title>
        <authorList>
            <person name="Liu C."/>
            <person name="Sun Q."/>
        </authorList>
    </citation>
    <scope>NUCLEOTIDE SEQUENCE [LARGE SCALE GENOMIC DNA]</scope>
    <source>
        <strain evidence="8 9">YIM B02515</strain>
    </source>
</reference>
<dbReference type="Gene3D" id="6.10.340.10">
    <property type="match status" value="1"/>
</dbReference>
<evidence type="ECO:0000256" key="4">
    <source>
        <dbReference type="PROSITE-ProRule" id="PRU00284"/>
    </source>
</evidence>
<comment type="caution">
    <text evidence="8">The sequence shown here is derived from an EMBL/GenBank/DDBJ whole genome shotgun (WGS) entry which is preliminary data.</text>
</comment>
<keyword evidence="5" id="KW-1133">Transmembrane helix</keyword>
<dbReference type="CDD" id="cd06225">
    <property type="entry name" value="HAMP"/>
    <property type="match status" value="1"/>
</dbReference>
<dbReference type="PANTHER" id="PTHR32089">
    <property type="entry name" value="METHYL-ACCEPTING CHEMOTAXIS PROTEIN MCPB"/>
    <property type="match status" value="1"/>
</dbReference>
<dbReference type="SMART" id="SM00283">
    <property type="entry name" value="MA"/>
    <property type="match status" value="1"/>
</dbReference>
<keyword evidence="2 4" id="KW-0807">Transducer</keyword>
<dbReference type="InterPro" id="IPR003660">
    <property type="entry name" value="HAMP_dom"/>
</dbReference>
<evidence type="ECO:0000256" key="1">
    <source>
        <dbReference type="ARBA" id="ARBA00022500"/>
    </source>
</evidence>
<evidence type="ECO:0000256" key="2">
    <source>
        <dbReference type="ARBA" id="ARBA00023224"/>
    </source>
</evidence>
<accession>A0ABS1T5Q5</accession>
<feature type="transmembrane region" description="Helical" evidence="5">
    <location>
        <begin position="182"/>
        <end position="204"/>
    </location>
</feature>
<dbReference type="Pfam" id="PF00015">
    <property type="entry name" value="MCPsignal"/>
    <property type="match status" value="1"/>
</dbReference>
<organism evidence="8 9">
    <name type="scientific">Clostridium rhizosphaerae</name>
    <dbReference type="NCBI Taxonomy" id="2803861"/>
    <lineage>
        <taxon>Bacteria</taxon>
        <taxon>Bacillati</taxon>
        <taxon>Bacillota</taxon>
        <taxon>Clostridia</taxon>
        <taxon>Eubacteriales</taxon>
        <taxon>Clostridiaceae</taxon>
        <taxon>Clostridium</taxon>
    </lineage>
</organism>
<proteinExistence type="inferred from homology"/>
<feature type="transmembrane region" description="Helical" evidence="5">
    <location>
        <begin position="12"/>
        <end position="31"/>
    </location>
</feature>
<evidence type="ECO:0000313" key="9">
    <source>
        <dbReference type="Proteomes" id="UP000632377"/>
    </source>
</evidence>
<dbReference type="RefSeq" id="WP_202747288.1">
    <property type="nucleotide sequence ID" value="NZ_JAESWC010000001.1"/>
</dbReference>